<dbReference type="InterPro" id="IPR002376">
    <property type="entry name" value="Formyl_transf_N"/>
</dbReference>
<dbReference type="PANTHER" id="PTHR43369:SF2">
    <property type="entry name" value="PHOSPHORIBOSYLGLYCINAMIDE FORMYLTRANSFERASE"/>
    <property type="match status" value="1"/>
</dbReference>
<dbReference type="EC" id="2.1.2.2" evidence="2"/>
<organism evidence="6 7">
    <name type="scientific">Syntrophorhabdus aromaticivorans</name>
    <dbReference type="NCBI Taxonomy" id="328301"/>
    <lineage>
        <taxon>Bacteria</taxon>
        <taxon>Pseudomonadati</taxon>
        <taxon>Thermodesulfobacteriota</taxon>
        <taxon>Syntrophorhabdia</taxon>
        <taxon>Syntrophorhabdales</taxon>
        <taxon>Syntrophorhabdaceae</taxon>
        <taxon>Syntrophorhabdus</taxon>
    </lineage>
</organism>
<protein>
    <recommendedName>
        <fullName evidence="2">phosphoribosylglycinamide formyltransferase 1</fullName>
        <ecNumber evidence="2">2.1.2.2</ecNumber>
    </recommendedName>
</protein>
<evidence type="ECO:0000256" key="4">
    <source>
        <dbReference type="ARBA" id="ARBA00022755"/>
    </source>
</evidence>
<dbReference type="InterPro" id="IPR036477">
    <property type="entry name" value="Formyl_transf_N_sf"/>
</dbReference>
<dbReference type="Proteomes" id="UP000777265">
    <property type="component" value="Unassembled WGS sequence"/>
</dbReference>
<comment type="caution">
    <text evidence="6">The sequence shown here is derived from an EMBL/GenBank/DDBJ whole genome shotgun (WGS) entry which is preliminary data.</text>
</comment>
<keyword evidence="4" id="KW-0658">Purine biosynthesis</keyword>
<evidence type="ECO:0000259" key="5">
    <source>
        <dbReference type="Pfam" id="PF00551"/>
    </source>
</evidence>
<evidence type="ECO:0000256" key="2">
    <source>
        <dbReference type="ARBA" id="ARBA00012254"/>
    </source>
</evidence>
<dbReference type="Gene3D" id="3.40.50.170">
    <property type="entry name" value="Formyl transferase, N-terminal domain"/>
    <property type="match status" value="1"/>
</dbReference>
<keyword evidence="3" id="KW-0808">Transferase</keyword>
<dbReference type="PANTHER" id="PTHR43369">
    <property type="entry name" value="PHOSPHORIBOSYLGLYCINAMIDE FORMYLTRANSFERASE"/>
    <property type="match status" value="1"/>
</dbReference>
<evidence type="ECO:0000256" key="3">
    <source>
        <dbReference type="ARBA" id="ARBA00022679"/>
    </source>
</evidence>
<dbReference type="Pfam" id="PF00551">
    <property type="entry name" value="Formyl_trans_N"/>
    <property type="match status" value="1"/>
</dbReference>
<dbReference type="SUPFAM" id="SSF53328">
    <property type="entry name" value="Formyltransferase"/>
    <property type="match status" value="1"/>
</dbReference>
<evidence type="ECO:0000313" key="7">
    <source>
        <dbReference type="Proteomes" id="UP000777265"/>
    </source>
</evidence>
<reference evidence="6" key="2">
    <citation type="submission" date="2020-01" db="EMBL/GenBank/DDBJ databases">
        <authorList>
            <person name="Campanaro S."/>
        </authorList>
    </citation>
    <scope>NUCLEOTIDE SEQUENCE</scope>
    <source>
        <strain evidence="6">AS06rmzACSIP_7</strain>
    </source>
</reference>
<sequence length="290" mass="32938">MAVKLVYDPSSSRAMRYACGVSGSGSNYEKIYERAPETPHVVFSNASECPGVVKARNNRVPVVSLDSTRYFREMWGLDNIPRHGVERNSYDMAIMTLVEQTLNGRPDLICLAGYDLWIGDWMVHRYYPKILNVHPGDARKYIGLGWRPTAKAILAEEESVKSTVFFVDESDDGGPILIQSASVPLSRWDSELRDIRRFAERTNTRTLKDFREAAEKEGNTLYKSLEQVSTTIQETLKVEGDWRIYPFAVHDLIAKGRVALDDGKTIYIDGVRMPQEGWQVDQFGFADCIR</sequence>
<accession>A0A971S0Z7</accession>
<dbReference type="AlphaFoldDB" id="A0A971S0Z7"/>
<dbReference type="GO" id="GO:0006189">
    <property type="term" value="P:'de novo' IMP biosynthetic process"/>
    <property type="evidence" value="ECO:0007669"/>
    <property type="project" value="TreeGrafter"/>
</dbReference>
<dbReference type="GO" id="GO:0004644">
    <property type="term" value="F:phosphoribosylglycinamide formyltransferase activity"/>
    <property type="evidence" value="ECO:0007669"/>
    <property type="project" value="UniProtKB-EC"/>
</dbReference>
<comment type="pathway">
    <text evidence="1">Purine metabolism; IMP biosynthesis via de novo pathway; N(2)-formyl-N(1)-(5-phospho-D-ribosyl)glycinamide from N(1)-(5-phospho-D-ribosyl)glycinamide (10-formyl THF route): step 1/1.</text>
</comment>
<evidence type="ECO:0000313" key="6">
    <source>
        <dbReference type="EMBL" id="NLW35104.1"/>
    </source>
</evidence>
<name>A0A971S0Z7_9BACT</name>
<feature type="domain" description="Formyl transferase N-terminal" evidence="5">
    <location>
        <begin position="15"/>
        <end position="181"/>
    </location>
</feature>
<dbReference type="GO" id="GO:0005737">
    <property type="term" value="C:cytoplasm"/>
    <property type="evidence" value="ECO:0007669"/>
    <property type="project" value="TreeGrafter"/>
</dbReference>
<dbReference type="EMBL" id="JAAYEE010000104">
    <property type="protein sequence ID" value="NLW35104.1"/>
    <property type="molecule type" value="Genomic_DNA"/>
</dbReference>
<reference evidence="6" key="1">
    <citation type="journal article" date="2020" name="Biotechnol. Biofuels">
        <title>New insights from the biogas microbiome by comprehensive genome-resolved metagenomics of nearly 1600 species originating from multiple anaerobic digesters.</title>
        <authorList>
            <person name="Campanaro S."/>
            <person name="Treu L."/>
            <person name="Rodriguez-R L.M."/>
            <person name="Kovalovszki A."/>
            <person name="Ziels R.M."/>
            <person name="Maus I."/>
            <person name="Zhu X."/>
            <person name="Kougias P.G."/>
            <person name="Basile A."/>
            <person name="Luo G."/>
            <person name="Schluter A."/>
            <person name="Konstantinidis K.T."/>
            <person name="Angelidaki I."/>
        </authorList>
    </citation>
    <scope>NUCLEOTIDE SEQUENCE</scope>
    <source>
        <strain evidence="6">AS06rmzACSIP_7</strain>
    </source>
</reference>
<proteinExistence type="predicted"/>
<evidence type="ECO:0000256" key="1">
    <source>
        <dbReference type="ARBA" id="ARBA00005054"/>
    </source>
</evidence>
<gene>
    <name evidence="6" type="ORF">GXY80_06425</name>
</gene>